<evidence type="ECO:0000256" key="2">
    <source>
        <dbReference type="ARBA" id="ARBA00012608"/>
    </source>
</evidence>
<keyword evidence="5 12" id="KW-0274">FAD</keyword>
<dbReference type="InterPro" id="IPR001100">
    <property type="entry name" value="Pyr_nuc-diS_OxRdtase"/>
</dbReference>
<reference evidence="17 18" key="1">
    <citation type="submission" date="2013-08" db="EMBL/GenBank/DDBJ databases">
        <authorList>
            <person name="Huang J."/>
            <person name="Wang G."/>
        </authorList>
    </citation>
    <scope>NUCLEOTIDE SEQUENCE [LARGE SCALE GENOMIC DNA]</scope>
    <source>
        <strain evidence="17 18">BH030004</strain>
    </source>
</reference>
<evidence type="ECO:0000256" key="9">
    <source>
        <dbReference type="ARBA" id="ARBA00023284"/>
    </source>
</evidence>
<proteinExistence type="inferred from homology"/>
<dbReference type="EMBL" id="AVPF01000023">
    <property type="protein sequence ID" value="KGX87645.1"/>
    <property type="molecule type" value="Genomic_DNA"/>
</dbReference>
<dbReference type="PANTHER" id="PTHR22912">
    <property type="entry name" value="DISULFIDE OXIDOREDUCTASE"/>
    <property type="match status" value="1"/>
</dbReference>
<evidence type="ECO:0000256" key="6">
    <source>
        <dbReference type="ARBA" id="ARBA00023002"/>
    </source>
</evidence>
<evidence type="ECO:0000256" key="12">
    <source>
        <dbReference type="PIRSR" id="PIRSR000350-3"/>
    </source>
</evidence>
<feature type="binding site" evidence="12">
    <location>
        <position position="274"/>
    </location>
    <ligand>
        <name>NAD(+)</name>
        <dbReference type="ChEBI" id="CHEBI:57540"/>
    </ligand>
</feature>
<comment type="cofactor">
    <cofactor evidence="12 14">
        <name>FAD</name>
        <dbReference type="ChEBI" id="CHEBI:57692"/>
    </cofactor>
    <text evidence="12 14">Binds 1 FAD per subunit.</text>
</comment>
<feature type="binding site" evidence="12">
    <location>
        <position position="315"/>
    </location>
    <ligand>
        <name>FAD</name>
        <dbReference type="ChEBI" id="CHEBI:57692"/>
    </ligand>
</feature>
<gene>
    <name evidence="17" type="ORF">N783_09515</name>
</gene>
<dbReference type="InterPro" id="IPR036188">
    <property type="entry name" value="FAD/NAD-bd_sf"/>
</dbReference>
<dbReference type="SUPFAM" id="SSF51905">
    <property type="entry name" value="FAD/NAD(P)-binding domain"/>
    <property type="match status" value="2"/>
</dbReference>
<dbReference type="InterPro" id="IPR016156">
    <property type="entry name" value="FAD/NAD-linked_Rdtase_dimer_sf"/>
</dbReference>
<dbReference type="GO" id="GO:0004148">
    <property type="term" value="F:dihydrolipoyl dehydrogenase (NADH) activity"/>
    <property type="evidence" value="ECO:0007669"/>
    <property type="project" value="UniProtKB-EC"/>
</dbReference>
<keyword evidence="7 12" id="KW-0520">NAD</keyword>
<evidence type="ECO:0000256" key="4">
    <source>
        <dbReference type="ARBA" id="ARBA00022630"/>
    </source>
</evidence>
<comment type="caution">
    <text evidence="17">The sequence shown here is derived from an EMBL/GenBank/DDBJ whole genome shotgun (WGS) entry which is preliminary data.</text>
</comment>
<evidence type="ECO:0000313" key="17">
    <source>
        <dbReference type="EMBL" id="KGX87645.1"/>
    </source>
</evidence>
<keyword evidence="18" id="KW-1185">Reference proteome</keyword>
<feature type="binding site" evidence="12">
    <location>
        <position position="56"/>
    </location>
    <ligand>
        <name>FAD</name>
        <dbReference type="ChEBI" id="CHEBI:57692"/>
    </ligand>
</feature>
<dbReference type="InterPro" id="IPR012999">
    <property type="entry name" value="Pyr_OxRdtase_I_AS"/>
</dbReference>
<dbReference type="AlphaFoldDB" id="A0A0A5G955"/>
<dbReference type="GO" id="GO:0006103">
    <property type="term" value="P:2-oxoglutarate metabolic process"/>
    <property type="evidence" value="ECO:0007669"/>
    <property type="project" value="TreeGrafter"/>
</dbReference>
<evidence type="ECO:0000256" key="5">
    <source>
        <dbReference type="ARBA" id="ARBA00022827"/>
    </source>
</evidence>
<comment type="miscellaneous">
    <text evidence="14">The active site is a redox-active disulfide bond.</text>
</comment>
<dbReference type="PANTHER" id="PTHR22912:SF151">
    <property type="entry name" value="DIHYDROLIPOYL DEHYDROGENASE, MITOCHONDRIAL"/>
    <property type="match status" value="1"/>
</dbReference>
<dbReference type="EC" id="1.8.1.4" evidence="2 14"/>
<evidence type="ECO:0000256" key="13">
    <source>
        <dbReference type="PIRSR" id="PIRSR000350-4"/>
    </source>
</evidence>
<feature type="disulfide bond" description="Redox-active" evidence="13">
    <location>
        <begin position="47"/>
        <end position="52"/>
    </location>
</feature>
<dbReference type="PRINTS" id="PR00411">
    <property type="entry name" value="PNDRDTASEI"/>
</dbReference>
<comment type="similarity">
    <text evidence="1 14">Belongs to the class-I pyridine nucleotide-disulfide oxidoreductase family.</text>
</comment>
<dbReference type="InterPro" id="IPR050151">
    <property type="entry name" value="Class-I_Pyr_Nuc-Dis_Oxidored"/>
</dbReference>
<keyword evidence="8" id="KW-1015">Disulfide bond</keyword>
<evidence type="ECO:0000256" key="7">
    <source>
        <dbReference type="ARBA" id="ARBA00023027"/>
    </source>
</evidence>
<accession>A0A0A5G955</accession>
<evidence type="ECO:0000313" key="18">
    <source>
        <dbReference type="Proteomes" id="UP000030403"/>
    </source>
</evidence>
<keyword evidence="9 14" id="KW-0676">Redox-active center</keyword>
<feature type="domain" description="FAD/NAD(P)-binding" evidence="16">
    <location>
        <begin position="10"/>
        <end position="329"/>
    </location>
</feature>
<dbReference type="GO" id="GO:0050660">
    <property type="term" value="F:flavin adenine dinucleotide binding"/>
    <property type="evidence" value="ECO:0007669"/>
    <property type="project" value="InterPro"/>
</dbReference>
<evidence type="ECO:0000256" key="1">
    <source>
        <dbReference type="ARBA" id="ARBA00007532"/>
    </source>
</evidence>
<feature type="active site" description="Proton acceptor" evidence="11">
    <location>
        <position position="447"/>
    </location>
</feature>
<dbReference type="Pfam" id="PF02852">
    <property type="entry name" value="Pyr_redox_dim"/>
    <property type="match status" value="1"/>
</dbReference>
<evidence type="ECO:0000256" key="11">
    <source>
        <dbReference type="PIRSR" id="PIRSR000350-2"/>
    </source>
</evidence>
<dbReference type="RefSeq" id="WP_027446102.1">
    <property type="nucleotide sequence ID" value="NZ_AULJ01000020.1"/>
</dbReference>
<feature type="binding site" evidence="12">
    <location>
        <begin position="147"/>
        <end position="149"/>
    </location>
    <ligand>
        <name>FAD</name>
        <dbReference type="ChEBI" id="CHEBI:57692"/>
    </ligand>
</feature>
<dbReference type="SUPFAM" id="SSF55424">
    <property type="entry name" value="FAD/NAD-linked reductases, dimerisation (C-terminal) domain"/>
    <property type="match status" value="1"/>
</dbReference>
<organism evidence="17 18">
    <name type="scientific">Pontibacillus marinus BH030004 = DSM 16465</name>
    <dbReference type="NCBI Taxonomy" id="1385511"/>
    <lineage>
        <taxon>Bacteria</taxon>
        <taxon>Bacillati</taxon>
        <taxon>Bacillota</taxon>
        <taxon>Bacilli</taxon>
        <taxon>Bacillales</taxon>
        <taxon>Bacillaceae</taxon>
        <taxon>Pontibacillus</taxon>
    </lineage>
</organism>
<dbReference type="Gene3D" id="3.30.390.30">
    <property type="match status" value="1"/>
</dbReference>
<dbReference type="Proteomes" id="UP000030403">
    <property type="component" value="Unassembled WGS sequence"/>
</dbReference>
<dbReference type="PRINTS" id="PR00368">
    <property type="entry name" value="FADPNR"/>
</dbReference>
<keyword evidence="12" id="KW-0547">Nucleotide-binding</keyword>
<evidence type="ECO:0000259" key="16">
    <source>
        <dbReference type="Pfam" id="PF07992"/>
    </source>
</evidence>
<name>A0A0A5G955_9BACI</name>
<evidence type="ECO:0000256" key="8">
    <source>
        <dbReference type="ARBA" id="ARBA00023157"/>
    </source>
</evidence>
<dbReference type="PIRSF" id="PIRSF000350">
    <property type="entry name" value="Mercury_reductase_MerA"/>
    <property type="match status" value="1"/>
</dbReference>
<feature type="binding site" evidence="12">
    <location>
        <begin position="184"/>
        <end position="191"/>
    </location>
    <ligand>
        <name>NAD(+)</name>
        <dbReference type="ChEBI" id="CHEBI:57540"/>
    </ligand>
</feature>
<keyword evidence="4 14" id="KW-0285">Flavoprotein</keyword>
<comment type="catalytic activity">
    <reaction evidence="10 14">
        <text>N(6)-[(R)-dihydrolipoyl]-L-lysyl-[protein] + NAD(+) = N(6)-[(R)-lipoyl]-L-lysyl-[protein] + NADH + H(+)</text>
        <dbReference type="Rhea" id="RHEA:15045"/>
        <dbReference type="Rhea" id="RHEA-COMP:10474"/>
        <dbReference type="Rhea" id="RHEA-COMP:10475"/>
        <dbReference type="ChEBI" id="CHEBI:15378"/>
        <dbReference type="ChEBI" id="CHEBI:57540"/>
        <dbReference type="ChEBI" id="CHEBI:57945"/>
        <dbReference type="ChEBI" id="CHEBI:83099"/>
        <dbReference type="ChEBI" id="CHEBI:83100"/>
        <dbReference type="EC" id="1.8.1.4"/>
    </reaction>
</comment>
<dbReference type="OrthoDB" id="9800167at2"/>
<evidence type="ECO:0000259" key="15">
    <source>
        <dbReference type="Pfam" id="PF02852"/>
    </source>
</evidence>
<dbReference type="Gene3D" id="3.50.50.60">
    <property type="entry name" value="FAD/NAD(P)-binding domain"/>
    <property type="match status" value="2"/>
</dbReference>
<dbReference type="PROSITE" id="PS00076">
    <property type="entry name" value="PYRIDINE_REDOX_1"/>
    <property type="match status" value="1"/>
</dbReference>
<keyword evidence="6 14" id="KW-0560">Oxidoreductase</keyword>
<evidence type="ECO:0000256" key="10">
    <source>
        <dbReference type="ARBA" id="ARBA00049187"/>
    </source>
</evidence>
<feature type="domain" description="Pyridine nucleotide-disulphide oxidoreductase dimerisation" evidence="15">
    <location>
        <begin position="350"/>
        <end position="455"/>
    </location>
</feature>
<evidence type="ECO:0000256" key="3">
    <source>
        <dbReference type="ARBA" id="ARBA00016961"/>
    </source>
</evidence>
<evidence type="ECO:0000256" key="14">
    <source>
        <dbReference type="RuleBase" id="RU003692"/>
    </source>
</evidence>
<dbReference type="eggNOG" id="COG1249">
    <property type="taxonomic scope" value="Bacteria"/>
</dbReference>
<dbReference type="NCBIfam" id="TIGR01350">
    <property type="entry name" value="lipoamide_DH"/>
    <property type="match status" value="1"/>
</dbReference>
<dbReference type="STRING" id="1385511.GCA_000425225_02099"/>
<dbReference type="GO" id="GO:0005737">
    <property type="term" value="C:cytoplasm"/>
    <property type="evidence" value="ECO:0007669"/>
    <property type="project" value="UniProtKB-ARBA"/>
</dbReference>
<dbReference type="InterPro" id="IPR006258">
    <property type="entry name" value="Lipoamide_DH"/>
</dbReference>
<protein>
    <recommendedName>
        <fullName evidence="3 14">Dihydrolipoyl dehydrogenase</fullName>
        <ecNumber evidence="2 14">1.8.1.4</ecNumber>
    </recommendedName>
</protein>
<sequence length="468" mass="51052">MVVGEIAEEKDVVIIGGGPGGYNAAINAAQHGFRVTLIEKEQIGGICLNEGCIPSKVYTTSAKKLSEVPGLSSFGIDVGEPNFSLGNLQSYRDQVVTTLRKGVEALCKKNKIEMVEGHASFLSEDRIGVDNGHQFDVFHFNHAIVATGSRPRYGQGLDVDHKRILDSRSIFHLEEVPEHLIVYGSDYIALEVAMSYHQFGSKVSLVLDGGKNDFDFDSSINKELGRLLKKQKIKLYKSCELKSVENQGEETHVSLLKNEEAVLLEGSHAFISLGHQPNTEELGIDRLKMDLSEEGHIKVDKQMRTSISNIYAIGDVTEGAALAVKAIKQSEVVSDTIAGKPSEFDGTFLPTVVHSIPPIASVGLTEEEAKDQYGDIRVAQFGYGGNGYATVHGKREGFIKYIVDDATDLVLGFHGLGEGAVELVSTGTVALEMVARDEDLKFPHYPHPSFNESISLAEFTTKREKVKS</sequence>
<dbReference type="InterPro" id="IPR004099">
    <property type="entry name" value="Pyr_nucl-diS_OxRdtase_dimer"/>
</dbReference>
<dbReference type="InterPro" id="IPR023753">
    <property type="entry name" value="FAD/NAD-binding_dom"/>
</dbReference>
<dbReference type="Pfam" id="PF07992">
    <property type="entry name" value="Pyr_redox_2"/>
    <property type="match status" value="1"/>
</dbReference>